<dbReference type="InterPro" id="IPR033690">
    <property type="entry name" value="Adenylat_kinase_CS"/>
</dbReference>
<dbReference type="GO" id="GO:0005524">
    <property type="term" value="F:ATP binding"/>
    <property type="evidence" value="ECO:0007669"/>
    <property type="project" value="UniProtKB-KW"/>
</dbReference>
<dbReference type="PANTHER" id="PTHR23359">
    <property type="entry name" value="NUCLEOTIDE KINASE"/>
    <property type="match status" value="1"/>
</dbReference>
<keyword evidence="7" id="KW-0539">Nucleus</keyword>
<evidence type="ECO:0000256" key="6">
    <source>
        <dbReference type="ARBA" id="ARBA00022975"/>
    </source>
</evidence>
<keyword evidence="1" id="KW-0963">Cytoplasm</keyword>
<keyword evidence="2 9" id="KW-0808">Transferase</keyword>
<evidence type="ECO:0000313" key="11">
    <source>
        <dbReference type="WBParaSite" id="maker-uti_cns_0001032-snap-gene-1.19-mRNA-1"/>
    </source>
</evidence>
<dbReference type="GO" id="GO:0006207">
    <property type="term" value="P:'de novo' pyrimidine nucleobase biosynthetic process"/>
    <property type="evidence" value="ECO:0007669"/>
    <property type="project" value="InterPro"/>
</dbReference>
<organism evidence="10 11">
    <name type="scientific">Macrostomum lignano</name>
    <dbReference type="NCBI Taxonomy" id="282301"/>
    <lineage>
        <taxon>Eukaryota</taxon>
        <taxon>Metazoa</taxon>
        <taxon>Spiralia</taxon>
        <taxon>Lophotrochozoa</taxon>
        <taxon>Platyhelminthes</taxon>
        <taxon>Rhabditophora</taxon>
        <taxon>Macrostomorpha</taxon>
        <taxon>Macrostomida</taxon>
        <taxon>Macrostomidae</taxon>
        <taxon>Macrostomum</taxon>
    </lineage>
</organism>
<dbReference type="NCBIfam" id="TIGR01359">
    <property type="entry name" value="UMP_CMP_kin_fam"/>
    <property type="match status" value="1"/>
</dbReference>
<dbReference type="Proteomes" id="UP000095280">
    <property type="component" value="Unplaced"/>
</dbReference>
<reference evidence="11 12" key="1">
    <citation type="submission" date="2016-11" db="UniProtKB">
        <authorList>
            <consortium name="WormBaseParasite"/>
        </authorList>
    </citation>
    <scope>IDENTIFICATION</scope>
</reference>
<dbReference type="CDD" id="cd01428">
    <property type="entry name" value="ADK"/>
    <property type="match status" value="1"/>
</dbReference>
<dbReference type="HAMAP" id="MF_00235">
    <property type="entry name" value="Adenylate_kinase_Adk"/>
    <property type="match status" value="1"/>
</dbReference>
<evidence type="ECO:0000256" key="5">
    <source>
        <dbReference type="ARBA" id="ARBA00022840"/>
    </source>
</evidence>
<evidence type="ECO:0000256" key="3">
    <source>
        <dbReference type="ARBA" id="ARBA00022741"/>
    </source>
</evidence>
<dbReference type="GO" id="GO:0009123">
    <property type="term" value="P:nucleoside monophosphate metabolic process"/>
    <property type="evidence" value="ECO:0007669"/>
    <property type="project" value="UniProtKB-ARBA"/>
</dbReference>
<proteinExistence type="inferred from homology"/>
<dbReference type="STRING" id="282301.A0A1I8G8C2"/>
<dbReference type="Gene3D" id="3.40.50.300">
    <property type="entry name" value="P-loop containing nucleotide triphosphate hydrolases"/>
    <property type="match status" value="1"/>
</dbReference>
<evidence type="ECO:0000256" key="4">
    <source>
        <dbReference type="ARBA" id="ARBA00022777"/>
    </source>
</evidence>
<dbReference type="PROSITE" id="PS00113">
    <property type="entry name" value="ADENYLATE_KINASE"/>
    <property type="match status" value="1"/>
</dbReference>
<dbReference type="InterPro" id="IPR006266">
    <property type="entry name" value="UMP_CMP_kinase"/>
</dbReference>
<dbReference type="InterPro" id="IPR027417">
    <property type="entry name" value="P-loop_NTPase"/>
</dbReference>
<evidence type="ECO:0000256" key="9">
    <source>
        <dbReference type="RuleBase" id="RU003330"/>
    </source>
</evidence>
<evidence type="ECO:0000313" key="10">
    <source>
        <dbReference type="Proteomes" id="UP000095280"/>
    </source>
</evidence>
<evidence type="ECO:0000313" key="12">
    <source>
        <dbReference type="WBParaSite" id="maker-uti_cns_0001180-snap-gene-0.11-mRNA-1"/>
    </source>
</evidence>
<comment type="catalytic activity">
    <reaction evidence="8">
        <text>UMP + ATP = UDP + ADP</text>
        <dbReference type="Rhea" id="RHEA:24400"/>
        <dbReference type="ChEBI" id="CHEBI:30616"/>
        <dbReference type="ChEBI" id="CHEBI:57865"/>
        <dbReference type="ChEBI" id="CHEBI:58223"/>
        <dbReference type="ChEBI" id="CHEBI:456216"/>
        <dbReference type="EC" id="2.7.4.14"/>
    </reaction>
</comment>
<dbReference type="GO" id="GO:0019205">
    <property type="term" value="F:nucleobase-containing compound kinase activity"/>
    <property type="evidence" value="ECO:0007669"/>
    <property type="project" value="InterPro"/>
</dbReference>
<dbReference type="WBParaSite" id="maker-uti_cns_0001032-snap-gene-1.19-mRNA-1">
    <property type="protein sequence ID" value="maker-uti_cns_0001032-snap-gene-1.19-mRNA-1"/>
    <property type="gene ID" value="maker-uti_cns_0001032-snap-gene-1.19"/>
</dbReference>
<evidence type="ECO:0000256" key="1">
    <source>
        <dbReference type="ARBA" id="ARBA00022490"/>
    </source>
</evidence>
<comment type="similarity">
    <text evidence="9">Belongs to the adenylate kinase family.</text>
</comment>
<evidence type="ECO:0000256" key="8">
    <source>
        <dbReference type="ARBA" id="ARBA00048116"/>
    </source>
</evidence>
<dbReference type="GO" id="GO:0006221">
    <property type="term" value="P:pyrimidine nucleotide biosynthetic process"/>
    <property type="evidence" value="ECO:0007669"/>
    <property type="project" value="UniProtKB-KW"/>
</dbReference>
<keyword evidence="10" id="KW-1185">Reference proteome</keyword>
<dbReference type="OrthoDB" id="442176at2759"/>
<keyword evidence="6" id="KW-0665">Pyrimidine biosynthesis</keyword>
<dbReference type="AlphaFoldDB" id="A0A1I8G8C2"/>
<evidence type="ECO:0000256" key="2">
    <source>
        <dbReference type="ARBA" id="ARBA00022679"/>
    </source>
</evidence>
<sequence length="198" mass="22150">MSGDALAYNVIFVLGKPGCGKGTQSDKIVSEFGYGHMSAGELLRIEVQSGSPHGEMISQRMRDGQIVPVEITCSLLEKRMDTLHQEKGLVNFIIDGFPRNKDNLDGWNRQMSTKAIVRCVLLIDASDDVCAGRCLGRGSGRLDDNEATLRKRFQSFVRDTMPILDHYDQAGLVFKVNGELEPDRVFDQVRQVFEKLKK</sequence>
<evidence type="ECO:0000256" key="7">
    <source>
        <dbReference type="ARBA" id="ARBA00023242"/>
    </source>
</evidence>
<protein>
    <submittedName>
        <fullName evidence="11 12">UMP/CMP kinase</fullName>
    </submittedName>
</protein>
<dbReference type="InterPro" id="IPR000850">
    <property type="entry name" value="Adenylat/UMP-CMP_kin"/>
</dbReference>
<dbReference type="WBParaSite" id="maker-uti_cns_0001180-snap-gene-0.11-mRNA-1">
    <property type="protein sequence ID" value="maker-uti_cns_0001180-snap-gene-0.11-mRNA-1"/>
    <property type="gene ID" value="maker-uti_cns_0001180-snap-gene-0.11"/>
</dbReference>
<accession>A0A1I8G8C2</accession>
<dbReference type="PRINTS" id="PR00094">
    <property type="entry name" value="ADENYLTKNASE"/>
</dbReference>
<name>A0A1I8G8C2_9PLAT</name>
<keyword evidence="3" id="KW-0547">Nucleotide-binding</keyword>
<keyword evidence="4 9" id="KW-0418">Kinase</keyword>
<dbReference type="SUPFAM" id="SSF52540">
    <property type="entry name" value="P-loop containing nucleoside triphosphate hydrolases"/>
    <property type="match status" value="1"/>
</dbReference>
<keyword evidence="5" id="KW-0067">ATP-binding</keyword>
<dbReference type="Pfam" id="PF00406">
    <property type="entry name" value="ADK"/>
    <property type="match status" value="1"/>
</dbReference>
<dbReference type="GO" id="GO:0016776">
    <property type="term" value="F:phosphotransferase activity, phosphate group as acceptor"/>
    <property type="evidence" value="ECO:0007669"/>
    <property type="project" value="InterPro"/>
</dbReference>